<keyword evidence="2" id="KW-1185">Reference proteome</keyword>
<organism evidence="1 2">
    <name type="scientific">Bacillus badius</name>
    <dbReference type="NCBI Taxonomy" id="1455"/>
    <lineage>
        <taxon>Bacteria</taxon>
        <taxon>Bacillati</taxon>
        <taxon>Bacillota</taxon>
        <taxon>Bacilli</taxon>
        <taxon>Bacillales</taxon>
        <taxon>Bacillaceae</taxon>
        <taxon>Pseudobacillus</taxon>
    </lineage>
</organism>
<gene>
    <name evidence="1" type="ORF">SD77_1373</name>
</gene>
<sequence>MVKDVTDFVILGVKPKYKFPNLKEAITLQKLLNEIDASKYKFSSVKYNRLAKRVLLTEESGFERLDLKSTRDVYTSLVDFKSFNSL</sequence>
<evidence type="ECO:0000313" key="1">
    <source>
        <dbReference type="EMBL" id="KIL77387.1"/>
    </source>
</evidence>
<dbReference type="EMBL" id="JXLP01000014">
    <property type="protein sequence ID" value="KIL77387.1"/>
    <property type="molecule type" value="Genomic_DNA"/>
</dbReference>
<dbReference type="RefSeq" id="WP_041114103.1">
    <property type="nucleotide sequence ID" value="NZ_JARLVI010000017.1"/>
</dbReference>
<protein>
    <submittedName>
        <fullName evidence="1">Uncharacterized protein</fullName>
    </submittedName>
</protein>
<comment type="caution">
    <text evidence="1">The sequence shown here is derived from an EMBL/GenBank/DDBJ whole genome shotgun (WGS) entry which is preliminary data.</text>
</comment>
<name>A0ABR5ARM1_BACBA</name>
<evidence type="ECO:0000313" key="2">
    <source>
        <dbReference type="Proteomes" id="UP000031982"/>
    </source>
</evidence>
<proteinExistence type="predicted"/>
<reference evidence="1 2" key="1">
    <citation type="submission" date="2015-01" db="EMBL/GenBank/DDBJ databases">
        <title>Genome Assembly of Bacillus badius MTCC 1458.</title>
        <authorList>
            <person name="Verma A."/>
            <person name="Khatri I."/>
            <person name="Mual P."/>
            <person name="Subramanian S."/>
            <person name="Krishnamurthi S."/>
        </authorList>
    </citation>
    <scope>NUCLEOTIDE SEQUENCE [LARGE SCALE GENOMIC DNA]</scope>
    <source>
        <strain evidence="1 2">MTCC 1458</strain>
    </source>
</reference>
<dbReference type="Proteomes" id="UP000031982">
    <property type="component" value="Unassembled WGS sequence"/>
</dbReference>
<dbReference type="GeneID" id="92778152"/>
<accession>A0ABR5ARM1</accession>